<dbReference type="PANTHER" id="PTHR43758:SF2">
    <property type="entry name" value="OXIDIZED PURINE NUCLEOSIDE TRIPHOSPHATE HYDROLASE"/>
    <property type="match status" value="1"/>
</dbReference>
<evidence type="ECO:0000256" key="10">
    <source>
        <dbReference type="ARBA" id="ARBA00022884"/>
    </source>
</evidence>
<evidence type="ECO:0000256" key="9">
    <source>
        <dbReference type="ARBA" id="ARBA00022842"/>
    </source>
</evidence>
<dbReference type="EC" id="3.6.1.56" evidence="16"/>
<dbReference type="RefSeq" id="XP_013408505.1">
    <property type="nucleotide sequence ID" value="XM_013553051.1"/>
</dbReference>
<name>A0A1S3JEB6_LINAN</name>
<evidence type="ECO:0000256" key="25">
    <source>
        <dbReference type="ARBA" id="ARBA00049032"/>
    </source>
</evidence>
<evidence type="ECO:0000259" key="28">
    <source>
        <dbReference type="PROSITE" id="PS51462"/>
    </source>
</evidence>
<evidence type="ECO:0000256" key="18">
    <source>
        <dbReference type="ARBA" id="ARBA00029673"/>
    </source>
</evidence>
<evidence type="ECO:0000256" key="19">
    <source>
        <dbReference type="ARBA" id="ARBA00030634"/>
    </source>
</evidence>
<proteinExistence type="inferred from homology"/>
<evidence type="ECO:0000256" key="4">
    <source>
        <dbReference type="ARBA" id="ARBA00005582"/>
    </source>
</evidence>
<evidence type="ECO:0000256" key="13">
    <source>
        <dbReference type="ARBA" id="ARBA00024459"/>
    </source>
</evidence>
<evidence type="ECO:0000256" key="5">
    <source>
        <dbReference type="ARBA" id="ARBA00011245"/>
    </source>
</evidence>
<evidence type="ECO:0000256" key="27">
    <source>
        <dbReference type="RuleBase" id="RU003476"/>
    </source>
</evidence>
<sequence length="170" mass="19799">MVANKLLTLVLIRQCNRVLLGYKKKGFGVGRWNGFGGKVEQGETIQQAAARELHEECGVEAHSLEEIGLLKFEFVGDPQWLEVHVFTADTFKGEPTESEEMRPQWYNIHSIPFNDMWPDDKYWFPIFLKGAKFSGYFKFEGHNNILKTELKEVEKLHYNDYEHFKLNGIV</sequence>
<reference evidence="30 31" key="1">
    <citation type="submission" date="2025-04" db="UniProtKB">
        <authorList>
            <consortium name="RefSeq"/>
        </authorList>
    </citation>
    <scope>IDENTIFICATION</scope>
    <source>
        <tissue evidence="30 31">Gonads</tissue>
    </source>
</reference>
<keyword evidence="9" id="KW-0460">Magnesium</keyword>
<comment type="cofactor">
    <cofactor evidence="1">
        <name>Mg(2+)</name>
        <dbReference type="ChEBI" id="CHEBI:18420"/>
    </cofactor>
</comment>
<comment type="catalytic activity">
    <reaction evidence="24">
        <text>O(6)-methyl-dGTP + H2O = O(6)-methyl-dGMP + diphosphate + H(+)</text>
        <dbReference type="Rhea" id="RHEA:67600"/>
        <dbReference type="ChEBI" id="CHEBI:15377"/>
        <dbReference type="ChEBI" id="CHEBI:15378"/>
        <dbReference type="ChEBI" id="CHEBI:33019"/>
        <dbReference type="ChEBI" id="CHEBI:169974"/>
        <dbReference type="ChEBI" id="CHEBI:169975"/>
    </reaction>
    <physiologicalReaction direction="left-to-right" evidence="24">
        <dbReference type="Rhea" id="RHEA:67601"/>
    </physiologicalReaction>
</comment>
<keyword evidence="7" id="KW-0479">Metal-binding</keyword>
<evidence type="ECO:0000256" key="11">
    <source>
        <dbReference type="ARBA" id="ARBA00023242"/>
    </source>
</evidence>
<comment type="catalytic activity">
    <reaction evidence="23">
        <text>N(6)-methyl-ATP + H2O = N(6)-methyl-AMP + diphosphate + H(+)</text>
        <dbReference type="Rhea" id="RHEA:67608"/>
        <dbReference type="ChEBI" id="CHEBI:15377"/>
        <dbReference type="ChEBI" id="CHEBI:15378"/>
        <dbReference type="ChEBI" id="CHEBI:33019"/>
        <dbReference type="ChEBI" id="CHEBI:144842"/>
        <dbReference type="ChEBI" id="CHEBI:172873"/>
    </reaction>
    <physiologicalReaction direction="left-to-right" evidence="23">
        <dbReference type="Rhea" id="RHEA:67609"/>
    </physiologicalReaction>
</comment>
<dbReference type="GO" id="GO:0042262">
    <property type="term" value="P:DNA protection"/>
    <property type="evidence" value="ECO:0007669"/>
    <property type="project" value="InterPro"/>
</dbReference>
<feature type="domain" description="Nudix hydrolase" evidence="28">
    <location>
        <begin position="1"/>
        <end position="132"/>
    </location>
</feature>
<keyword evidence="6" id="KW-0963">Cytoplasm</keyword>
<dbReference type="GO" id="GO:0005737">
    <property type="term" value="C:cytoplasm"/>
    <property type="evidence" value="ECO:0007669"/>
    <property type="project" value="UniProtKB-SubCell"/>
</dbReference>
<comment type="function">
    <text evidence="26">Oxidized purine nucleoside triphosphate hydrolase which is a prominent sanitizer of the oxidized nucleotide pool. Catalyzes the hydrolysis of 2-oxo-dATP (2-hydroxy-dATP) into 2-oxo-dAMP. Also has a significant hydrolase activity toward 2-oxo-ATP, 8-oxo-dGTP and 8-oxo-dATP. Through the hydrolysis of oxidized purine nucleoside triphosphates, prevents their incorporation into DNA and the subsequent transversions A:T to C:G and G:C to T:A. Also catalyzes the hydrolysis of methylated purine nucleoside triphosphate preventing their integration into DNA. Through this antimutagenic activity protects cells from oxidative stress.</text>
</comment>
<evidence type="ECO:0000256" key="2">
    <source>
        <dbReference type="ARBA" id="ARBA00004123"/>
    </source>
</evidence>
<evidence type="ECO:0000256" key="26">
    <source>
        <dbReference type="ARBA" id="ARBA00053094"/>
    </source>
</evidence>
<dbReference type="AlphaFoldDB" id="A0A1S3JEB6"/>
<evidence type="ECO:0000256" key="24">
    <source>
        <dbReference type="ARBA" id="ARBA00048894"/>
    </source>
</evidence>
<dbReference type="SUPFAM" id="SSF55811">
    <property type="entry name" value="Nudix"/>
    <property type="match status" value="1"/>
</dbReference>
<dbReference type="CDD" id="cd03427">
    <property type="entry name" value="NUDIX_MTH1_Nudt1"/>
    <property type="match status" value="1"/>
</dbReference>
<keyword evidence="8 27" id="KW-0378">Hydrolase</keyword>
<dbReference type="Pfam" id="PF00293">
    <property type="entry name" value="NUDIX"/>
    <property type="match status" value="1"/>
</dbReference>
<comment type="subunit">
    <text evidence="5">Monomer.</text>
</comment>
<evidence type="ECO:0000256" key="12">
    <source>
        <dbReference type="ARBA" id="ARBA00024448"/>
    </source>
</evidence>
<gene>
    <name evidence="30 31" type="primary">LOC106172379</name>
</gene>
<comment type="subcellular location">
    <subcellularLocation>
        <location evidence="3">Cytoplasm</location>
    </subcellularLocation>
    <subcellularLocation>
        <location evidence="2">Nucleus</location>
    </subcellularLocation>
</comment>
<evidence type="ECO:0000313" key="31">
    <source>
        <dbReference type="RefSeq" id="XP_013408506.1"/>
    </source>
</evidence>
<dbReference type="GO" id="GO:0005634">
    <property type="term" value="C:nucleus"/>
    <property type="evidence" value="ECO:0007669"/>
    <property type="project" value="UniProtKB-SubCell"/>
</dbReference>
<dbReference type="OMA" id="MIEATLC"/>
<comment type="catalytic activity">
    <reaction evidence="14">
        <text>8-oxo-dGTP + H2O = 8-oxo-dGMP + diphosphate + H(+)</text>
        <dbReference type="Rhea" id="RHEA:31575"/>
        <dbReference type="ChEBI" id="CHEBI:15377"/>
        <dbReference type="ChEBI" id="CHEBI:15378"/>
        <dbReference type="ChEBI" id="CHEBI:33019"/>
        <dbReference type="ChEBI" id="CHEBI:63224"/>
        <dbReference type="ChEBI" id="CHEBI:77896"/>
    </reaction>
    <physiologicalReaction direction="left-to-right" evidence="14">
        <dbReference type="Rhea" id="RHEA:31576"/>
    </physiologicalReaction>
</comment>
<evidence type="ECO:0000313" key="30">
    <source>
        <dbReference type="RefSeq" id="XP_013408505.1"/>
    </source>
</evidence>
<comment type="similarity">
    <text evidence="4 27">Belongs to the Nudix hydrolase family.</text>
</comment>
<evidence type="ECO:0000256" key="17">
    <source>
        <dbReference type="ARBA" id="ARBA00026218"/>
    </source>
</evidence>
<dbReference type="InterPro" id="IPR015797">
    <property type="entry name" value="NUDIX_hydrolase-like_dom_sf"/>
</dbReference>
<evidence type="ECO:0000256" key="23">
    <source>
        <dbReference type="ARBA" id="ARBA00048002"/>
    </source>
</evidence>
<dbReference type="STRING" id="7574.A0A1S3JEB6"/>
<dbReference type="PRINTS" id="PR00502">
    <property type="entry name" value="NUDIXFAMILY"/>
</dbReference>
<evidence type="ECO:0000256" key="21">
    <source>
        <dbReference type="ARBA" id="ARBA00031927"/>
    </source>
</evidence>
<dbReference type="GO" id="GO:0008828">
    <property type="term" value="F:dATP diphosphatase activity"/>
    <property type="evidence" value="ECO:0007669"/>
    <property type="project" value="UniProtKB-EC"/>
</dbReference>
<dbReference type="InterPro" id="IPR020084">
    <property type="entry name" value="NUDIX_hydrolase_CS"/>
</dbReference>
<dbReference type="GO" id="GO:0003723">
    <property type="term" value="F:RNA binding"/>
    <property type="evidence" value="ECO:0007669"/>
    <property type="project" value="UniProtKB-KW"/>
</dbReference>
<comment type="catalytic activity">
    <reaction evidence="12">
        <text>8-oxo-dATP + H2O = 8-oxo-dAMP + diphosphate + H(+)</text>
        <dbReference type="Rhea" id="RHEA:65396"/>
        <dbReference type="ChEBI" id="CHEBI:15377"/>
        <dbReference type="ChEBI" id="CHEBI:15378"/>
        <dbReference type="ChEBI" id="CHEBI:33019"/>
        <dbReference type="ChEBI" id="CHEBI:71361"/>
        <dbReference type="ChEBI" id="CHEBI:172871"/>
    </reaction>
    <physiologicalReaction direction="left-to-right" evidence="12">
        <dbReference type="Rhea" id="RHEA:65397"/>
    </physiologicalReaction>
</comment>
<dbReference type="InterPro" id="IPR020476">
    <property type="entry name" value="Nudix_hydrolase"/>
</dbReference>
<dbReference type="GO" id="GO:0008413">
    <property type="term" value="F:8-oxo-7,8-dihydroguanosine triphosphate pyrophosphatase activity"/>
    <property type="evidence" value="ECO:0007669"/>
    <property type="project" value="InterPro"/>
</dbReference>
<evidence type="ECO:0000256" key="7">
    <source>
        <dbReference type="ARBA" id="ARBA00022723"/>
    </source>
</evidence>
<organism evidence="29 31">
    <name type="scientific">Lingula anatina</name>
    <name type="common">Brachiopod</name>
    <name type="synonym">Lingula unguis</name>
    <dbReference type="NCBI Taxonomy" id="7574"/>
    <lineage>
        <taxon>Eukaryota</taxon>
        <taxon>Metazoa</taxon>
        <taxon>Spiralia</taxon>
        <taxon>Lophotrochozoa</taxon>
        <taxon>Brachiopoda</taxon>
        <taxon>Linguliformea</taxon>
        <taxon>Lingulata</taxon>
        <taxon>Lingulida</taxon>
        <taxon>Linguloidea</taxon>
        <taxon>Lingulidae</taxon>
        <taxon>Lingula</taxon>
    </lineage>
</organism>
<keyword evidence="29" id="KW-1185">Reference proteome</keyword>
<dbReference type="PRINTS" id="PR01403">
    <property type="entry name" value="8OXTPHPHTASE"/>
</dbReference>
<dbReference type="OrthoDB" id="408303at2759"/>
<comment type="catalytic activity">
    <reaction evidence="13">
        <text>2-oxo-dATP + H2O = 2-oxo-dAMP + diphosphate + H(+)</text>
        <dbReference type="Rhea" id="RHEA:31583"/>
        <dbReference type="ChEBI" id="CHEBI:15377"/>
        <dbReference type="ChEBI" id="CHEBI:15378"/>
        <dbReference type="ChEBI" id="CHEBI:33019"/>
        <dbReference type="ChEBI" id="CHEBI:63212"/>
        <dbReference type="ChEBI" id="CHEBI:77897"/>
        <dbReference type="EC" id="3.6.1.56"/>
    </reaction>
    <physiologicalReaction direction="left-to-right" evidence="13">
        <dbReference type="Rhea" id="RHEA:31584"/>
    </physiologicalReaction>
</comment>
<dbReference type="PROSITE" id="PS51462">
    <property type="entry name" value="NUDIX"/>
    <property type="match status" value="1"/>
</dbReference>
<dbReference type="PROSITE" id="PS00893">
    <property type="entry name" value="NUDIX_BOX"/>
    <property type="match status" value="1"/>
</dbReference>
<evidence type="ECO:0000256" key="16">
    <source>
        <dbReference type="ARBA" id="ARBA00026103"/>
    </source>
</evidence>
<evidence type="ECO:0000313" key="29">
    <source>
        <dbReference type="Proteomes" id="UP000085678"/>
    </source>
</evidence>
<dbReference type="GO" id="GO:0046872">
    <property type="term" value="F:metal ion binding"/>
    <property type="evidence" value="ECO:0007669"/>
    <property type="project" value="UniProtKB-KW"/>
</dbReference>
<evidence type="ECO:0000256" key="15">
    <source>
        <dbReference type="ARBA" id="ARBA00024596"/>
    </source>
</evidence>
<evidence type="ECO:0000256" key="20">
    <source>
        <dbReference type="ARBA" id="ARBA00030682"/>
    </source>
</evidence>
<dbReference type="Gene3D" id="3.90.79.10">
    <property type="entry name" value="Nucleoside Triphosphate Pyrophosphohydrolase"/>
    <property type="match status" value="1"/>
</dbReference>
<dbReference type="Proteomes" id="UP000085678">
    <property type="component" value="Unplaced"/>
</dbReference>
<accession>A0A1S3JEB6</accession>
<dbReference type="KEGG" id="lak:106172379"/>
<evidence type="ECO:0000256" key="6">
    <source>
        <dbReference type="ARBA" id="ARBA00022490"/>
    </source>
</evidence>
<dbReference type="InterPro" id="IPR000086">
    <property type="entry name" value="NUDIX_hydrolase_dom"/>
</dbReference>
<evidence type="ECO:0000256" key="14">
    <source>
        <dbReference type="ARBA" id="ARBA00024486"/>
    </source>
</evidence>
<evidence type="ECO:0000256" key="3">
    <source>
        <dbReference type="ARBA" id="ARBA00004496"/>
    </source>
</evidence>
<keyword evidence="10" id="KW-0694">RNA-binding</keyword>
<protein>
    <recommendedName>
        <fullName evidence="17">Oxidized purine nucleoside triphosphate hydrolase</fullName>
        <ecNumber evidence="16">3.6.1.56</ecNumber>
    </recommendedName>
    <alternativeName>
        <fullName evidence="21">2-hydroxy-dATP diphosphatase</fullName>
    </alternativeName>
    <alternativeName>
        <fullName evidence="20">7,8-dihydro-8-oxoguanine triphosphatase</fullName>
    </alternativeName>
    <alternativeName>
        <fullName evidence="19">8-oxo-dGTPase</fullName>
    </alternativeName>
    <alternativeName>
        <fullName evidence="22">Methylated purine nucleoside triphosphate hydrolase</fullName>
    </alternativeName>
    <alternativeName>
        <fullName evidence="18">Nucleoside diphosphate-linked moiety X motif 1</fullName>
    </alternativeName>
</protein>
<evidence type="ECO:0000256" key="1">
    <source>
        <dbReference type="ARBA" id="ARBA00001946"/>
    </source>
</evidence>
<dbReference type="RefSeq" id="XP_013408506.1">
    <property type="nucleotide sequence ID" value="XM_013553052.1"/>
</dbReference>
<evidence type="ECO:0000256" key="8">
    <source>
        <dbReference type="ARBA" id="ARBA00022801"/>
    </source>
</evidence>
<keyword evidence="11" id="KW-0539">Nucleus</keyword>
<dbReference type="PANTHER" id="PTHR43758">
    <property type="entry name" value="7,8-DIHYDRO-8-OXOGUANINE TRIPHOSPHATASE"/>
    <property type="match status" value="1"/>
</dbReference>
<dbReference type="GeneID" id="106172379"/>
<comment type="catalytic activity">
    <reaction evidence="25">
        <text>N(6)-methyl-dATP + H2O = N(6)-methyl-dAMP + diphosphate + H(+)</text>
        <dbReference type="Rhea" id="RHEA:67604"/>
        <dbReference type="ChEBI" id="CHEBI:15377"/>
        <dbReference type="ChEBI" id="CHEBI:15378"/>
        <dbReference type="ChEBI" id="CHEBI:33019"/>
        <dbReference type="ChEBI" id="CHEBI:169976"/>
        <dbReference type="ChEBI" id="CHEBI:172872"/>
    </reaction>
    <physiologicalReaction direction="left-to-right" evidence="25">
        <dbReference type="Rhea" id="RHEA:67605"/>
    </physiologicalReaction>
</comment>
<evidence type="ECO:0000256" key="22">
    <source>
        <dbReference type="ARBA" id="ARBA00032071"/>
    </source>
</evidence>
<comment type="catalytic activity">
    <reaction evidence="15">
        <text>2-oxo-ATP + H2O = 2-oxo-AMP + diphosphate + H(+)</text>
        <dbReference type="Rhea" id="RHEA:67392"/>
        <dbReference type="ChEBI" id="CHEBI:15377"/>
        <dbReference type="ChEBI" id="CHEBI:15378"/>
        <dbReference type="ChEBI" id="CHEBI:33019"/>
        <dbReference type="ChEBI" id="CHEBI:71395"/>
        <dbReference type="ChEBI" id="CHEBI:172878"/>
    </reaction>
    <physiologicalReaction direction="left-to-right" evidence="15">
        <dbReference type="Rhea" id="RHEA:67393"/>
    </physiologicalReaction>
</comment>
<dbReference type="InterPro" id="IPR003563">
    <property type="entry name" value="8ODP"/>
</dbReference>